<dbReference type="KEGG" id="egl:EGR_00691"/>
<comment type="caution">
    <text evidence="2">The sequence shown here is derived from an EMBL/GenBank/DDBJ whole genome shotgun (WGS) entry which is preliminary data.</text>
</comment>
<keyword evidence="1" id="KW-0812">Transmembrane</keyword>
<evidence type="ECO:0000313" key="2">
    <source>
        <dbReference type="EMBL" id="EUB64147.1"/>
    </source>
</evidence>
<reference evidence="2 3" key="1">
    <citation type="journal article" date="2013" name="Nat. Genet.">
        <title>The genome of the hydatid tapeworm Echinococcus granulosus.</title>
        <authorList>
            <person name="Zheng H."/>
            <person name="Zhang W."/>
            <person name="Zhang L."/>
            <person name="Zhang Z."/>
            <person name="Li J."/>
            <person name="Lu G."/>
            <person name="Zhu Y."/>
            <person name="Wang Y."/>
            <person name="Huang Y."/>
            <person name="Liu J."/>
            <person name="Kang H."/>
            <person name="Chen J."/>
            <person name="Wang L."/>
            <person name="Chen A."/>
            <person name="Yu S."/>
            <person name="Gao Z."/>
            <person name="Jin L."/>
            <person name="Gu W."/>
            <person name="Wang Z."/>
            <person name="Zhao L."/>
            <person name="Shi B."/>
            <person name="Wen H."/>
            <person name="Lin R."/>
            <person name="Jones M.K."/>
            <person name="Brejova B."/>
            <person name="Vinar T."/>
            <person name="Zhao G."/>
            <person name="McManus D.P."/>
            <person name="Chen Z."/>
            <person name="Zhou Y."/>
            <person name="Wang S."/>
        </authorList>
    </citation>
    <scope>NUCLEOTIDE SEQUENCE [LARGE SCALE GENOMIC DNA]</scope>
</reference>
<keyword evidence="1" id="KW-0472">Membrane</keyword>
<dbReference type="CTD" id="36336406"/>
<evidence type="ECO:0000256" key="1">
    <source>
        <dbReference type="SAM" id="Phobius"/>
    </source>
</evidence>
<dbReference type="AlphaFoldDB" id="W6UZZ6"/>
<sequence>MYSTCKKAKSNVFRGTRVKIPKYSVLRKIIQINMLPVKIQYNRSGVIGNVDQWSLNNLVSIYSPIKEKNLKQYLLFNHVILGSLLPVIKTYYLAFVAYKELRIRTKNAALNLRIPYSQDLQLHVAVIEEYSSHKISF</sequence>
<keyword evidence="3" id="KW-1185">Reference proteome</keyword>
<proteinExistence type="predicted"/>
<organism evidence="2 3">
    <name type="scientific">Echinococcus granulosus</name>
    <name type="common">Hydatid tapeworm</name>
    <dbReference type="NCBI Taxonomy" id="6210"/>
    <lineage>
        <taxon>Eukaryota</taxon>
        <taxon>Metazoa</taxon>
        <taxon>Spiralia</taxon>
        <taxon>Lophotrochozoa</taxon>
        <taxon>Platyhelminthes</taxon>
        <taxon>Cestoda</taxon>
        <taxon>Eucestoda</taxon>
        <taxon>Cyclophyllidea</taxon>
        <taxon>Taeniidae</taxon>
        <taxon>Echinococcus</taxon>
        <taxon>Echinococcus granulosus group</taxon>
    </lineage>
</organism>
<accession>W6UZZ6</accession>
<dbReference type="EMBL" id="APAU02000003">
    <property type="protein sequence ID" value="EUB64147.1"/>
    <property type="molecule type" value="Genomic_DNA"/>
</dbReference>
<gene>
    <name evidence="2" type="ORF">EGR_00691</name>
</gene>
<dbReference type="RefSeq" id="XP_024355343.1">
    <property type="nucleotide sequence ID" value="XM_024489940.1"/>
</dbReference>
<feature type="transmembrane region" description="Helical" evidence="1">
    <location>
        <begin position="75"/>
        <end position="98"/>
    </location>
</feature>
<name>W6UZZ6_ECHGR</name>
<protein>
    <submittedName>
        <fullName evidence="2">Uncharacterized protein</fullName>
    </submittedName>
</protein>
<keyword evidence="1" id="KW-1133">Transmembrane helix</keyword>
<dbReference type="Proteomes" id="UP000019149">
    <property type="component" value="Unassembled WGS sequence"/>
</dbReference>
<evidence type="ECO:0000313" key="3">
    <source>
        <dbReference type="Proteomes" id="UP000019149"/>
    </source>
</evidence>
<dbReference type="GeneID" id="36336406"/>